<keyword evidence="2" id="KW-1185">Reference proteome</keyword>
<dbReference type="EMBL" id="PPEI02000001">
    <property type="protein sequence ID" value="PWN67663.1"/>
    <property type="molecule type" value="Genomic_DNA"/>
</dbReference>
<name>A0A316X5L5_9FLAO</name>
<dbReference type="RefSeq" id="WP_109618211.1">
    <property type="nucleotide sequence ID" value="NZ_PPEI02000001.1"/>
</dbReference>
<dbReference type="OrthoDB" id="1260127at2"/>
<reference evidence="1" key="1">
    <citation type="submission" date="2018-04" db="EMBL/GenBank/DDBJ databases">
        <title>Draft Genome Sequences of Chryseobacterium lactis NCTC11390T isolated from milk, Chryseobacterium oncorhynchi 701B-08T from rainbow trout, and Chryseobacterium viscerum 687B-08T from diseased fish.</title>
        <authorList>
            <person name="Jeong J.-J."/>
            <person name="Lee Y.J."/>
            <person name="Pathiraja D."/>
            <person name="Park B."/>
            <person name="Choi I.-G."/>
            <person name="Kim K.D."/>
        </authorList>
    </citation>
    <scope>NUCLEOTIDE SEQUENCE [LARGE SCALE GENOMIC DNA]</scope>
    <source>
        <strain evidence="1">701B-08</strain>
    </source>
</reference>
<dbReference type="GO" id="GO:0043565">
    <property type="term" value="F:sequence-specific DNA binding"/>
    <property type="evidence" value="ECO:0007669"/>
    <property type="project" value="InterPro"/>
</dbReference>
<sequence>MKKTIKPDYNKIYIDLITKKFPDKKDLCSHILKKKSLTVLDIIEINTLLFQKQKRDSNMINQKFRAYDKSTILQILDFQKVNGLNNKQLALHYNLSRNTVTKWKKQFLVYIYFMIQVINCFF</sequence>
<comment type="caution">
    <text evidence="1">The sequence shown here is derived from an EMBL/GenBank/DDBJ whole genome shotgun (WGS) entry which is preliminary data.</text>
</comment>
<evidence type="ECO:0000313" key="1">
    <source>
        <dbReference type="EMBL" id="PWN67663.1"/>
    </source>
</evidence>
<dbReference type="AlphaFoldDB" id="A0A316X5L5"/>
<organism evidence="1 2">
    <name type="scientific">Chryseobacterium oncorhynchi</name>
    <dbReference type="NCBI Taxonomy" id="741074"/>
    <lineage>
        <taxon>Bacteria</taxon>
        <taxon>Pseudomonadati</taxon>
        <taxon>Bacteroidota</taxon>
        <taxon>Flavobacteriia</taxon>
        <taxon>Flavobacteriales</taxon>
        <taxon>Weeksellaceae</taxon>
        <taxon>Chryseobacterium group</taxon>
        <taxon>Chryseobacterium</taxon>
    </lineage>
</organism>
<accession>A0A316X5L5</accession>
<evidence type="ECO:0000313" key="2">
    <source>
        <dbReference type="Proteomes" id="UP000236182"/>
    </source>
</evidence>
<gene>
    <name evidence="1" type="ORF">C1638_003465</name>
</gene>
<dbReference type="Proteomes" id="UP000236182">
    <property type="component" value="Unassembled WGS sequence"/>
</dbReference>
<dbReference type="InterPro" id="IPR010921">
    <property type="entry name" value="Trp_repressor/repl_initiator"/>
</dbReference>
<dbReference type="SUPFAM" id="SSF48295">
    <property type="entry name" value="TrpR-like"/>
    <property type="match status" value="1"/>
</dbReference>
<proteinExistence type="predicted"/>
<protein>
    <submittedName>
        <fullName evidence="1">Transposase</fullName>
    </submittedName>
</protein>